<name>A0A2P2MGD3_RHIMU</name>
<accession>A0A2P2MGD3</accession>
<proteinExistence type="predicted"/>
<dbReference type="AlphaFoldDB" id="A0A2P2MGD3"/>
<protein>
    <submittedName>
        <fullName evidence="1">Glutamyl-tRNA amidotransferase subunit A</fullName>
    </submittedName>
</protein>
<evidence type="ECO:0000313" key="1">
    <source>
        <dbReference type="EMBL" id="MBX29285.1"/>
    </source>
</evidence>
<dbReference type="EMBL" id="GGEC01048817">
    <property type="protein sequence ID" value="MBX29301.1"/>
    <property type="molecule type" value="Transcribed_RNA"/>
</dbReference>
<keyword evidence="1" id="KW-0808">Transferase</keyword>
<dbReference type="GO" id="GO:0016740">
    <property type="term" value="F:transferase activity"/>
    <property type="evidence" value="ECO:0007669"/>
    <property type="project" value="UniProtKB-KW"/>
</dbReference>
<sequence>MFSEELKRQNALGTRGPTTTVNASVRFMLLTPGLLKDSWFS</sequence>
<organism evidence="2">
    <name type="scientific">Rhizophora mucronata</name>
    <name type="common">Asiatic mangrove</name>
    <dbReference type="NCBI Taxonomy" id="61149"/>
    <lineage>
        <taxon>Eukaryota</taxon>
        <taxon>Viridiplantae</taxon>
        <taxon>Streptophyta</taxon>
        <taxon>Embryophyta</taxon>
        <taxon>Tracheophyta</taxon>
        <taxon>Spermatophyta</taxon>
        <taxon>Magnoliopsida</taxon>
        <taxon>eudicotyledons</taxon>
        <taxon>Gunneridae</taxon>
        <taxon>Pentapetalae</taxon>
        <taxon>rosids</taxon>
        <taxon>fabids</taxon>
        <taxon>Malpighiales</taxon>
        <taxon>Rhizophoraceae</taxon>
        <taxon>Rhizophora</taxon>
    </lineage>
</organism>
<reference evidence="2" key="1">
    <citation type="submission" date="2018-02" db="EMBL/GenBank/DDBJ databases">
        <title>Rhizophora mucronata_Transcriptome.</title>
        <authorList>
            <person name="Meera S.P."/>
            <person name="Sreeshan A."/>
            <person name="Augustine A."/>
        </authorList>
    </citation>
    <scope>NUCLEOTIDE SEQUENCE</scope>
    <source>
        <tissue evidence="2">Leaf</tissue>
    </source>
</reference>
<evidence type="ECO:0000313" key="2">
    <source>
        <dbReference type="EMBL" id="MBX29301.1"/>
    </source>
</evidence>
<dbReference type="EMBL" id="GGEC01048801">
    <property type="protein sequence ID" value="MBX29285.1"/>
    <property type="molecule type" value="Transcribed_RNA"/>
</dbReference>